<name>A0ABS0EVI9_9BURK</name>
<proteinExistence type="predicted"/>
<evidence type="ECO:0000259" key="4">
    <source>
        <dbReference type="PROSITE" id="PS51118"/>
    </source>
</evidence>
<evidence type="ECO:0000256" key="2">
    <source>
        <dbReference type="ARBA" id="ARBA00023125"/>
    </source>
</evidence>
<dbReference type="SUPFAM" id="SSF46785">
    <property type="entry name" value="Winged helix' DNA-binding domain"/>
    <property type="match status" value="1"/>
</dbReference>
<gene>
    <name evidence="5" type="ORF">IXC47_14375</name>
</gene>
<dbReference type="InterPro" id="IPR036390">
    <property type="entry name" value="WH_DNA-bd_sf"/>
</dbReference>
<reference evidence="5 6" key="1">
    <citation type="submission" date="2020-11" db="EMBL/GenBank/DDBJ databases">
        <title>WGS of Herminiimonas contaminans strain Marseille-Q4544 isolated from planarians Schmidtea mediterranea.</title>
        <authorList>
            <person name="Kangale L."/>
        </authorList>
    </citation>
    <scope>NUCLEOTIDE SEQUENCE [LARGE SCALE GENOMIC DNA]</scope>
    <source>
        <strain evidence="5 6">Marseille-Q4544</strain>
    </source>
</reference>
<dbReference type="Proteomes" id="UP000657372">
    <property type="component" value="Unassembled WGS sequence"/>
</dbReference>
<evidence type="ECO:0000256" key="3">
    <source>
        <dbReference type="ARBA" id="ARBA00023163"/>
    </source>
</evidence>
<keyword evidence="2" id="KW-0238">DNA-binding</keyword>
<feature type="domain" description="HTH hxlR-type" evidence="4">
    <location>
        <begin position="12"/>
        <end position="109"/>
    </location>
</feature>
<dbReference type="PANTHER" id="PTHR33204">
    <property type="entry name" value="TRANSCRIPTIONAL REGULATOR, MARR FAMILY"/>
    <property type="match status" value="1"/>
</dbReference>
<keyword evidence="1" id="KW-0805">Transcription regulation</keyword>
<dbReference type="EMBL" id="JADOEL010000012">
    <property type="protein sequence ID" value="MBF8178872.1"/>
    <property type="molecule type" value="Genomic_DNA"/>
</dbReference>
<organism evidence="5 6">
    <name type="scientific">Herminiimonas contaminans</name>
    <dbReference type="NCBI Taxonomy" id="1111140"/>
    <lineage>
        <taxon>Bacteria</taxon>
        <taxon>Pseudomonadati</taxon>
        <taxon>Pseudomonadota</taxon>
        <taxon>Betaproteobacteria</taxon>
        <taxon>Burkholderiales</taxon>
        <taxon>Oxalobacteraceae</taxon>
        <taxon>Herminiimonas</taxon>
    </lineage>
</organism>
<evidence type="ECO:0000313" key="5">
    <source>
        <dbReference type="EMBL" id="MBF8178872.1"/>
    </source>
</evidence>
<accession>A0ABS0EVI9</accession>
<dbReference type="PROSITE" id="PS51118">
    <property type="entry name" value="HTH_HXLR"/>
    <property type="match status" value="1"/>
</dbReference>
<keyword evidence="6" id="KW-1185">Reference proteome</keyword>
<sequence>MSRKASQQAEPCPVARALDVIGDRWSLLIVRNAFDGMGRFGDFQKDLGIAKNILSDRLHKLIEQGILEAIPATDGSAYQDYVLTVKGEALFTLIVSLRQWGEEYLFDKDEPRSLLLEKQSGKVIPKMEARSANGRKLNASNTRVQKLNG</sequence>
<dbReference type="RefSeq" id="WP_195876059.1">
    <property type="nucleotide sequence ID" value="NZ_JADOEL010000012.1"/>
</dbReference>
<evidence type="ECO:0000313" key="6">
    <source>
        <dbReference type="Proteomes" id="UP000657372"/>
    </source>
</evidence>
<dbReference type="InterPro" id="IPR036388">
    <property type="entry name" value="WH-like_DNA-bd_sf"/>
</dbReference>
<dbReference type="Pfam" id="PF01638">
    <property type="entry name" value="HxlR"/>
    <property type="match status" value="1"/>
</dbReference>
<evidence type="ECO:0000256" key="1">
    <source>
        <dbReference type="ARBA" id="ARBA00023015"/>
    </source>
</evidence>
<dbReference type="Gene3D" id="1.10.10.10">
    <property type="entry name" value="Winged helix-like DNA-binding domain superfamily/Winged helix DNA-binding domain"/>
    <property type="match status" value="1"/>
</dbReference>
<keyword evidence="3" id="KW-0804">Transcription</keyword>
<dbReference type="PANTHER" id="PTHR33204:SF18">
    <property type="entry name" value="TRANSCRIPTIONAL REGULATORY PROTEIN"/>
    <property type="match status" value="1"/>
</dbReference>
<dbReference type="InterPro" id="IPR002577">
    <property type="entry name" value="HTH_HxlR"/>
</dbReference>
<comment type="caution">
    <text evidence="5">The sequence shown here is derived from an EMBL/GenBank/DDBJ whole genome shotgun (WGS) entry which is preliminary data.</text>
</comment>
<protein>
    <submittedName>
        <fullName evidence="5">Helix-turn-helix transcriptional regulator</fullName>
    </submittedName>
</protein>